<feature type="domain" description="Prokaryotic-type class I peptide chain release factors" evidence="3">
    <location>
        <begin position="17"/>
        <end position="33"/>
    </location>
</feature>
<comment type="similarity">
    <text evidence="1">Belongs to the prokaryotic/mitochondrial release factor family.</text>
</comment>
<dbReference type="EMBL" id="LVWG01000036">
    <property type="protein sequence ID" value="KZK73421.1"/>
    <property type="molecule type" value="Genomic_DNA"/>
</dbReference>
<dbReference type="Gene3D" id="3.30.160.20">
    <property type="match status" value="1"/>
</dbReference>
<evidence type="ECO:0000256" key="1">
    <source>
        <dbReference type="ARBA" id="ARBA00010835"/>
    </source>
</evidence>
<dbReference type="AlphaFoldDB" id="A0A165L0I6"/>
<dbReference type="InterPro" id="IPR000352">
    <property type="entry name" value="Pep_chain_release_fac_I"/>
</dbReference>
<proteinExistence type="inferred from homology"/>
<dbReference type="GO" id="GO:0072344">
    <property type="term" value="P:rescue of stalled ribosome"/>
    <property type="evidence" value="ECO:0007669"/>
    <property type="project" value="TreeGrafter"/>
</dbReference>
<accession>A0A165L0I6</accession>
<dbReference type="GO" id="GO:0004045">
    <property type="term" value="F:peptidyl-tRNA hydrolase activity"/>
    <property type="evidence" value="ECO:0007669"/>
    <property type="project" value="TreeGrafter"/>
</dbReference>
<evidence type="ECO:0000259" key="3">
    <source>
        <dbReference type="PROSITE" id="PS00745"/>
    </source>
</evidence>
<organism evidence="4 5">
    <name type="scientific">Pelodictyon luteolum</name>
    <dbReference type="NCBI Taxonomy" id="1100"/>
    <lineage>
        <taxon>Bacteria</taxon>
        <taxon>Pseudomonadati</taxon>
        <taxon>Chlorobiota</taxon>
        <taxon>Chlorobiia</taxon>
        <taxon>Chlorobiales</taxon>
        <taxon>Chlorobiaceae</taxon>
        <taxon>Chlorobium/Pelodictyon group</taxon>
        <taxon>Pelodictyon</taxon>
    </lineage>
</organism>
<dbReference type="PROSITE" id="PS00745">
    <property type="entry name" value="RF_PROK_I"/>
    <property type="match status" value="1"/>
</dbReference>
<feature type="compositionally biased region" description="Basic and acidic residues" evidence="2">
    <location>
        <begin position="113"/>
        <end position="126"/>
    </location>
</feature>
<name>A0A165L0I6_PELLU</name>
<dbReference type="InterPro" id="IPR045853">
    <property type="entry name" value="Pep_chain_release_fac_I_sf"/>
</dbReference>
<dbReference type="Pfam" id="PF00472">
    <property type="entry name" value="RF-1"/>
    <property type="match status" value="1"/>
</dbReference>
<reference evidence="4 5" key="1">
    <citation type="submission" date="2016-03" db="EMBL/GenBank/DDBJ databases">
        <title>Speciation and ecological success in dimly lit waters: horizontal gene transfer in a green sulfur bacteria bloom unveiled by metagenomic assembly.</title>
        <authorList>
            <person name="Llorens-Mares T."/>
            <person name="Liu Z."/>
            <person name="Allen L.Z."/>
            <person name="Rusch D.B."/>
            <person name="Craig M.T."/>
            <person name="Dupont C.L."/>
            <person name="Bryant D.A."/>
            <person name="Casamayor E.O."/>
        </authorList>
    </citation>
    <scope>NUCLEOTIDE SEQUENCE [LARGE SCALE GENOMIC DNA]</scope>
    <source>
        <strain evidence="4">CIII</strain>
    </source>
</reference>
<evidence type="ECO:0000313" key="5">
    <source>
        <dbReference type="Proteomes" id="UP000076481"/>
    </source>
</evidence>
<dbReference type="PANTHER" id="PTHR47814">
    <property type="entry name" value="PEPTIDYL-TRNA HYDROLASE ARFB"/>
    <property type="match status" value="1"/>
</dbReference>
<feature type="region of interest" description="Disordered" evidence="2">
    <location>
        <begin position="95"/>
        <end position="134"/>
    </location>
</feature>
<dbReference type="RefSeq" id="WP_303682385.1">
    <property type="nucleotide sequence ID" value="NZ_LVWG01000036.1"/>
</dbReference>
<dbReference type="GO" id="GO:0043022">
    <property type="term" value="F:ribosome binding"/>
    <property type="evidence" value="ECO:0007669"/>
    <property type="project" value="TreeGrafter"/>
</dbReference>
<dbReference type="PANTHER" id="PTHR47814:SF1">
    <property type="entry name" value="PEPTIDYL-TRNA HYDROLASE ARFB"/>
    <property type="match status" value="1"/>
</dbReference>
<dbReference type="GO" id="GO:0003747">
    <property type="term" value="F:translation release factor activity"/>
    <property type="evidence" value="ECO:0007669"/>
    <property type="project" value="InterPro"/>
</dbReference>
<dbReference type="NCBIfam" id="NF006718">
    <property type="entry name" value="PRK09256.1"/>
    <property type="match status" value="1"/>
</dbReference>
<gene>
    <name evidence="4" type="ORF">A3K90_01430</name>
</gene>
<dbReference type="SUPFAM" id="SSF75620">
    <property type="entry name" value="Release factor"/>
    <property type="match status" value="1"/>
</dbReference>
<protein>
    <recommendedName>
        <fullName evidence="3">Prokaryotic-type class I peptide chain release factors domain-containing protein</fullName>
    </recommendedName>
</protein>
<dbReference type="Proteomes" id="UP000076481">
    <property type="component" value="Unassembled WGS sequence"/>
</dbReference>
<comment type="caution">
    <text evidence="4">The sequence shown here is derived from an EMBL/GenBank/DDBJ whole genome shotgun (WGS) entry which is preliminary data.</text>
</comment>
<evidence type="ECO:0000313" key="4">
    <source>
        <dbReference type="EMBL" id="KZK73421.1"/>
    </source>
</evidence>
<sequence>MISVRVSVDEVEMSFMRSGGAGGQNVNKVETAVHLSFDIAASSLPEAVKERLLMRKDRRISRDGVIIIKAQRFRSQEKNREDALLRLQALVDSAAEAPARRKTTRRTKSSTVRRLEEKGRLAEKKALRGRIRRP</sequence>
<evidence type="ECO:0000256" key="2">
    <source>
        <dbReference type="SAM" id="MobiDB-lite"/>
    </source>
</evidence>